<keyword evidence="4" id="KW-1185">Reference proteome</keyword>
<dbReference type="AlphaFoldDB" id="A0A4Q6XSP7"/>
<keyword evidence="1" id="KW-0560">Oxidoreductase</keyword>
<dbReference type="Pfam" id="PF01613">
    <property type="entry name" value="Flavin_Reduct"/>
    <property type="match status" value="1"/>
</dbReference>
<dbReference type="EMBL" id="SGIS01000025">
    <property type="protein sequence ID" value="RZF63513.1"/>
    <property type="molecule type" value="Genomic_DNA"/>
</dbReference>
<dbReference type="RefSeq" id="WP_130159083.1">
    <property type="nucleotide sequence ID" value="NZ_SGIS01000025.1"/>
</dbReference>
<dbReference type="InterPro" id="IPR012349">
    <property type="entry name" value="Split_barrel_FMN-bd"/>
</dbReference>
<reference evidence="3 4" key="1">
    <citation type="submission" date="2019-02" db="EMBL/GenBank/DDBJ databases">
        <authorList>
            <person name="Li Y."/>
        </authorList>
    </citation>
    <scope>NUCLEOTIDE SEQUENCE [LARGE SCALE GENOMIC DNA]</scope>
    <source>
        <strain evidence="3 4">3-7</strain>
    </source>
</reference>
<dbReference type="PANTHER" id="PTHR30466">
    <property type="entry name" value="FLAVIN REDUCTASE"/>
    <property type="match status" value="1"/>
</dbReference>
<dbReference type="GO" id="GO:0010181">
    <property type="term" value="F:FMN binding"/>
    <property type="evidence" value="ECO:0007669"/>
    <property type="project" value="InterPro"/>
</dbReference>
<sequence length="158" mass="17592">MALDQDFKLAMRRLAATVNIITIRDGDRPMGMAATAVSSLAADPPSLLVCVNQTASMHNLLIEAEAFCINILHQDQHDVATVFSDTKMRDARFATGQWEHREDAPPYLLDAQAVLLCERRQLITFATHTICIGAVREIRLRDDIDPLLYVDGRFARAG</sequence>
<dbReference type="SMART" id="SM00903">
    <property type="entry name" value="Flavin_Reduct"/>
    <property type="match status" value="1"/>
</dbReference>
<protein>
    <submittedName>
        <fullName evidence="3">Flavin reductase</fullName>
    </submittedName>
</protein>
<dbReference type="InterPro" id="IPR002563">
    <property type="entry name" value="Flavin_Rdtase-like_dom"/>
</dbReference>
<dbReference type="OrthoDB" id="9789254at2"/>
<comment type="caution">
    <text evidence="3">The sequence shown here is derived from an EMBL/GenBank/DDBJ whole genome shotgun (WGS) entry which is preliminary data.</text>
</comment>
<dbReference type="InterPro" id="IPR050268">
    <property type="entry name" value="NADH-dep_flavin_reductase"/>
</dbReference>
<feature type="domain" description="Flavin reductase like" evidence="2">
    <location>
        <begin position="11"/>
        <end position="156"/>
    </location>
</feature>
<name>A0A4Q6XSP7_9SPHN</name>
<accession>A0A4Q6XSP7</accession>
<organism evidence="3 4">
    <name type="scientific">Sphingomonas populi</name>
    <dbReference type="NCBI Taxonomy" id="2484750"/>
    <lineage>
        <taxon>Bacteria</taxon>
        <taxon>Pseudomonadati</taxon>
        <taxon>Pseudomonadota</taxon>
        <taxon>Alphaproteobacteria</taxon>
        <taxon>Sphingomonadales</taxon>
        <taxon>Sphingomonadaceae</taxon>
        <taxon>Sphingomonas</taxon>
    </lineage>
</organism>
<gene>
    <name evidence="3" type="ORF">EWE75_15900</name>
</gene>
<dbReference type="Proteomes" id="UP000292085">
    <property type="component" value="Unassembled WGS sequence"/>
</dbReference>
<evidence type="ECO:0000259" key="2">
    <source>
        <dbReference type="SMART" id="SM00903"/>
    </source>
</evidence>
<dbReference type="Gene3D" id="2.30.110.10">
    <property type="entry name" value="Electron Transport, Fmn-binding Protein, Chain A"/>
    <property type="match status" value="1"/>
</dbReference>
<evidence type="ECO:0000313" key="3">
    <source>
        <dbReference type="EMBL" id="RZF63513.1"/>
    </source>
</evidence>
<dbReference type="GO" id="GO:0042602">
    <property type="term" value="F:riboflavin reductase (NADPH) activity"/>
    <property type="evidence" value="ECO:0007669"/>
    <property type="project" value="TreeGrafter"/>
</dbReference>
<evidence type="ECO:0000313" key="4">
    <source>
        <dbReference type="Proteomes" id="UP000292085"/>
    </source>
</evidence>
<evidence type="ECO:0000256" key="1">
    <source>
        <dbReference type="ARBA" id="ARBA00023002"/>
    </source>
</evidence>
<dbReference type="PANTHER" id="PTHR30466:SF1">
    <property type="entry name" value="FMN REDUCTASE (NADH) RUTF"/>
    <property type="match status" value="1"/>
</dbReference>
<dbReference type="SUPFAM" id="SSF50475">
    <property type="entry name" value="FMN-binding split barrel"/>
    <property type="match status" value="1"/>
</dbReference>
<proteinExistence type="predicted"/>